<evidence type="ECO:0008006" key="3">
    <source>
        <dbReference type="Google" id="ProtNLM"/>
    </source>
</evidence>
<gene>
    <name evidence="1" type="ORF">K5I21_14915</name>
</gene>
<accession>A0AAW5F5P9</accession>
<dbReference type="EMBL" id="JAINVB010000001">
    <property type="protein sequence ID" value="MCK0087144.1"/>
    <property type="molecule type" value="Genomic_DNA"/>
</dbReference>
<organism evidence="1 2">
    <name type="scientific">Clostridium symbiosum</name>
    <name type="common">Bacteroides symbiosus</name>
    <dbReference type="NCBI Taxonomy" id="1512"/>
    <lineage>
        <taxon>Bacteria</taxon>
        <taxon>Bacillati</taxon>
        <taxon>Bacillota</taxon>
        <taxon>Clostridia</taxon>
        <taxon>Lachnospirales</taxon>
        <taxon>Lachnospiraceae</taxon>
        <taxon>Otoolea</taxon>
    </lineage>
</organism>
<dbReference type="Proteomes" id="UP001203136">
    <property type="component" value="Unassembled WGS sequence"/>
</dbReference>
<proteinExistence type="predicted"/>
<sequence>MNKPCEHCDKADKRRKEYFKCDTPCNLAKQCKENDKKLLEILRGCFPPAN</sequence>
<dbReference type="AlphaFoldDB" id="A0AAW5F5P9"/>
<dbReference type="RefSeq" id="WP_172754390.1">
    <property type="nucleotide sequence ID" value="NZ_CABHNX010000224.1"/>
</dbReference>
<protein>
    <recommendedName>
        <fullName evidence="3">Cysteine-rich VLP domain-containing protein</fullName>
    </recommendedName>
</protein>
<comment type="caution">
    <text evidence="1">The sequence shown here is derived from an EMBL/GenBank/DDBJ whole genome shotgun (WGS) entry which is preliminary data.</text>
</comment>
<evidence type="ECO:0000313" key="1">
    <source>
        <dbReference type="EMBL" id="MCK0087144.1"/>
    </source>
</evidence>
<reference evidence="1" key="1">
    <citation type="journal article" date="2022" name="Cell Host Microbe">
        <title>Colonization of the live biotherapeutic product VE303 and modulation of the microbiota and metabolites in healthy volunteers.</title>
        <authorList>
            <person name="Dsouza M."/>
            <person name="Menon R."/>
            <person name="Crossette E."/>
            <person name="Bhattarai S.K."/>
            <person name="Schneider J."/>
            <person name="Kim Y.G."/>
            <person name="Reddy S."/>
            <person name="Caballero S."/>
            <person name="Felix C."/>
            <person name="Cornacchione L."/>
            <person name="Hendrickson J."/>
            <person name="Watson A.R."/>
            <person name="Minot S.S."/>
            <person name="Greenfield N."/>
            <person name="Schopf L."/>
            <person name="Szabady R."/>
            <person name="Patarroyo J."/>
            <person name="Smith W."/>
            <person name="Harrison P."/>
            <person name="Kuijper E.J."/>
            <person name="Kelly C.P."/>
            <person name="Olle B."/>
            <person name="Bobilev D."/>
            <person name="Silber J.L."/>
            <person name="Bucci V."/>
            <person name="Roberts B."/>
            <person name="Faith J."/>
            <person name="Norman J.M."/>
        </authorList>
    </citation>
    <scope>NUCLEOTIDE SEQUENCE</scope>
    <source>
        <strain evidence="1">VE303-04</strain>
    </source>
</reference>
<evidence type="ECO:0000313" key="2">
    <source>
        <dbReference type="Proteomes" id="UP001203136"/>
    </source>
</evidence>
<name>A0AAW5F5P9_CLOSY</name>